<dbReference type="InterPro" id="IPR050695">
    <property type="entry name" value="N-acetylmuramoyl_amidase_3"/>
</dbReference>
<feature type="chain" id="PRO_5038609028" description="N-acetylmuramoyl-L-alanine amidase" evidence="4">
    <location>
        <begin position="23"/>
        <end position="430"/>
    </location>
</feature>
<dbReference type="GO" id="GO:0008745">
    <property type="term" value="F:N-acetylmuramoyl-L-alanine amidase activity"/>
    <property type="evidence" value="ECO:0007669"/>
    <property type="project" value="UniProtKB-EC"/>
</dbReference>
<dbReference type="SUPFAM" id="SSF53187">
    <property type="entry name" value="Zn-dependent exopeptidases"/>
    <property type="match status" value="1"/>
</dbReference>
<organism evidence="6 7">
    <name type="scientific">Abyssalbus ytuae</name>
    <dbReference type="NCBI Taxonomy" id="2926907"/>
    <lineage>
        <taxon>Bacteria</taxon>
        <taxon>Pseudomonadati</taxon>
        <taxon>Bacteroidota</taxon>
        <taxon>Flavobacteriia</taxon>
        <taxon>Flavobacteriales</taxon>
        <taxon>Flavobacteriaceae</taxon>
        <taxon>Abyssalbus</taxon>
    </lineage>
</organism>
<reference evidence="6" key="1">
    <citation type="submission" date="2022-03" db="EMBL/GenBank/DDBJ databases">
        <title>Description of Abyssus ytuae gen. nov., sp. nov., a novel member of the family Flavobacteriaceae isolated from the sediment of Mariana Trench.</title>
        <authorList>
            <person name="Zhang J."/>
            <person name="Xu X."/>
        </authorList>
    </citation>
    <scope>NUCLEOTIDE SEQUENCE</scope>
    <source>
        <strain evidence="6">MT3330</strain>
    </source>
</reference>
<dbReference type="KEGG" id="fbm:MQE35_02665"/>
<dbReference type="Proteomes" id="UP000831290">
    <property type="component" value="Chromosome"/>
</dbReference>
<evidence type="ECO:0000256" key="2">
    <source>
        <dbReference type="ARBA" id="ARBA00011901"/>
    </source>
</evidence>
<dbReference type="GO" id="GO:0009253">
    <property type="term" value="P:peptidoglycan catabolic process"/>
    <property type="evidence" value="ECO:0007669"/>
    <property type="project" value="InterPro"/>
</dbReference>
<dbReference type="FunFam" id="3.40.630.40:FF:000005">
    <property type="entry name" value="N-acetylmuramoyl-L-alanine amidase (AmiA)"/>
    <property type="match status" value="1"/>
</dbReference>
<evidence type="ECO:0000256" key="1">
    <source>
        <dbReference type="ARBA" id="ARBA00001561"/>
    </source>
</evidence>
<comment type="catalytic activity">
    <reaction evidence="1">
        <text>Hydrolyzes the link between N-acetylmuramoyl residues and L-amino acid residues in certain cell-wall glycopeptides.</text>
        <dbReference type="EC" id="3.5.1.28"/>
    </reaction>
</comment>
<dbReference type="RefSeq" id="WP_255844260.1">
    <property type="nucleotide sequence ID" value="NZ_CP094358.1"/>
</dbReference>
<dbReference type="InterPro" id="IPR002508">
    <property type="entry name" value="MurNAc-LAA_cat"/>
</dbReference>
<dbReference type="AlphaFoldDB" id="A0A9E6ZPK8"/>
<evidence type="ECO:0000259" key="5">
    <source>
        <dbReference type="SMART" id="SM00646"/>
    </source>
</evidence>
<name>A0A9E6ZPK8_9FLAO</name>
<dbReference type="GO" id="GO:0030288">
    <property type="term" value="C:outer membrane-bounded periplasmic space"/>
    <property type="evidence" value="ECO:0007669"/>
    <property type="project" value="TreeGrafter"/>
</dbReference>
<dbReference type="PANTHER" id="PTHR30404">
    <property type="entry name" value="N-ACETYLMURAMOYL-L-ALANINE AMIDASE"/>
    <property type="match status" value="1"/>
</dbReference>
<protein>
    <recommendedName>
        <fullName evidence="2">N-acetylmuramoyl-L-alanine amidase</fullName>
        <ecNumber evidence="2">3.5.1.28</ecNumber>
    </recommendedName>
</protein>
<feature type="signal peptide" evidence="4">
    <location>
        <begin position="1"/>
        <end position="22"/>
    </location>
</feature>
<feature type="domain" description="MurNAc-LAA" evidence="5">
    <location>
        <begin position="98"/>
        <end position="255"/>
    </location>
</feature>
<evidence type="ECO:0000256" key="3">
    <source>
        <dbReference type="ARBA" id="ARBA00022801"/>
    </source>
</evidence>
<dbReference type="EC" id="3.5.1.28" evidence="2"/>
<dbReference type="CDD" id="cd02696">
    <property type="entry name" value="MurNAc-LAA"/>
    <property type="match status" value="1"/>
</dbReference>
<dbReference type="Pfam" id="PF01520">
    <property type="entry name" value="Amidase_3"/>
    <property type="match status" value="1"/>
</dbReference>
<keyword evidence="7" id="KW-1185">Reference proteome</keyword>
<evidence type="ECO:0000256" key="4">
    <source>
        <dbReference type="SAM" id="SignalP"/>
    </source>
</evidence>
<sequence>MKNFFRVIFSLLFSVLIFSSFASHKKQAKDDVFTVVLDAGHGGHDPGKVAYDGKKRHNEKDVALQIVLLVGKELEKNPNIKVVYTRKTDVFVDLFKRGQIANKAKADLFVSVHCNAHSSQAYGSETYVLGLHANKQNFEVAKAENEVIYLEENHEINYAGYDISSPESFIGLEIEQEEFLDQSILLAKIIQDNFTINLNRKNRGVKSAGFIVLHQTYMPSVLIETGFITNKNERRYLLSKDGQGALARNIVRGIMSYKKYIDENVGENIDFEIKNDILEETTEVALPVKNNTGSGTHHSEEVEQIVESVVAGSPVVENNSGNEPIQNQEAIKKVTENENRYDQEFSFKVQIAASSSKIELKSYNFKGLDPVSREQGDDFYRYFYGQPHNYPEALELKDKAVQAGYTTSYIVAYKNGKKVSLAEALKSDSN</sequence>
<accession>A0A9E6ZPK8</accession>
<evidence type="ECO:0000313" key="6">
    <source>
        <dbReference type="EMBL" id="UOB18210.1"/>
    </source>
</evidence>
<evidence type="ECO:0000313" key="7">
    <source>
        <dbReference type="Proteomes" id="UP000831290"/>
    </source>
</evidence>
<dbReference type="PANTHER" id="PTHR30404:SF0">
    <property type="entry name" value="N-ACETYLMURAMOYL-L-ALANINE AMIDASE AMIC"/>
    <property type="match status" value="1"/>
</dbReference>
<dbReference type="SMART" id="SM00646">
    <property type="entry name" value="Ami_3"/>
    <property type="match status" value="1"/>
</dbReference>
<keyword evidence="3" id="KW-0378">Hydrolase</keyword>
<gene>
    <name evidence="6" type="ORF">MQE35_02665</name>
</gene>
<dbReference type="Gene3D" id="3.40.630.40">
    <property type="entry name" value="Zn-dependent exopeptidases"/>
    <property type="match status" value="1"/>
</dbReference>
<keyword evidence="4" id="KW-0732">Signal</keyword>
<proteinExistence type="predicted"/>
<dbReference type="EMBL" id="CP094358">
    <property type="protein sequence ID" value="UOB18210.1"/>
    <property type="molecule type" value="Genomic_DNA"/>
</dbReference>